<feature type="signal peptide" evidence="2">
    <location>
        <begin position="1"/>
        <end position="27"/>
    </location>
</feature>
<feature type="transmembrane region" description="Helical" evidence="1">
    <location>
        <begin position="158"/>
        <end position="176"/>
    </location>
</feature>
<dbReference type="Proteomes" id="UP001595834">
    <property type="component" value="Unassembled WGS sequence"/>
</dbReference>
<dbReference type="EMBL" id="JBHSIZ010000018">
    <property type="protein sequence ID" value="MFC4958441.1"/>
    <property type="molecule type" value="Genomic_DNA"/>
</dbReference>
<keyword evidence="1" id="KW-1133">Transmembrane helix</keyword>
<evidence type="ECO:0008006" key="5">
    <source>
        <dbReference type="Google" id="ProtNLM"/>
    </source>
</evidence>
<keyword evidence="1" id="KW-0472">Membrane</keyword>
<dbReference type="RefSeq" id="WP_344379217.1">
    <property type="nucleotide sequence ID" value="NZ_BAAASQ010000025.1"/>
</dbReference>
<keyword evidence="4" id="KW-1185">Reference proteome</keyword>
<reference evidence="4" key="1">
    <citation type="journal article" date="2019" name="Int. J. Syst. Evol. Microbiol.">
        <title>The Global Catalogue of Microorganisms (GCM) 10K type strain sequencing project: providing services to taxonomists for standard genome sequencing and annotation.</title>
        <authorList>
            <consortium name="The Broad Institute Genomics Platform"/>
            <consortium name="The Broad Institute Genome Sequencing Center for Infectious Disease"/>
            <person name="Wu L."/>
            <person name="Ma J."/>
        </authorList>
    </citation>
    <scope>NUCLEOTIDE SEQUENCE [LARGE SCALE GENOMIC DNA]</scope>
    <source>
        <strain evidence="4">CCM 7224</strain>
    </source>
</reference>
<evidence type="ECO:0000256" key="2">
    <source>
        <dbReference type="SAM" id="SignalP"/>
    </source>
</evidence>
<keyword evidence="2" id="KW-0732">Signal</keyword>
<sequence>MGAIRIASTALLGAAALSLSMPTAATAADGSSNATNIPPFGFSVTPSVIVPGGQVTLNVTNCPANATVSSGVFDTVTIPPESSRNATVDSTAKRGAAYTVTFTCNNARGTAQLTIAGAATPTTSSTVRPTVQPSATAPLGVRGGLGGSVKDGLSPAEMTVGTTLIATSAVGFVYFLRRRWLDRRH</sequence>
<keyword evidence="1" id="KW-0812">Transmembrane</keyword>
<name>A0ABV9US81_9ACTN</name>
<protein>
    <recommendedName>
        <fullName evidence="5">Lipoprotein</fullName>
    </recommendedName>
</protein>
<organism evidence="3 4">
    <name type="scientific">Streptomyces mauvecolor</name>
    <dbReference type="NCBI Taxonomy" id="58345"/>
    <lineage>
        <taxon>Bacteria</taxon>
        <taxon>Bacillati</taxon>
        <taxon>Actinomycetota</taxon>
        <taxon>Actinomycetes</taxon>
        <taxon>Kitasatosporales</taxon>
        <taxon>Streptomycetaceae</taxon>
        <taxon>Streptomyces</taxon>
    </lineage>
</organism>
<evidence type="ECO:0000313" key="3">
    <source>
        <dbReference type="EMBL" id="MFC4958441.1"/>
    </source>
</evidence>
<proteinExistence type="predicted"/>
<gene>
    <name evidence="3" type="ORF">ACFPFX_19335</name>
</gene>
<feature type="chain" id="PRO_5047028694" description="Lipoprotein" evidence="2">
    <location>
        <begin position="28"/>
        <end position="185"/>
    </location>
</feature>
<evidence type="ECO:0000256" key="1">
    <source>
        <dbReference type="SAM" id="Phobius"/>
    </source>
</evidence>
<accession>A0ABV9US81</accession>
<comment type="caution">
    <text evidence="3">The sequence shown here is derived from an EMBL/GenBank/DDBJ whole genome shotgun (WGS) entry which is preliminary data.</text>
</comment>
<evidence type="ECO:0000313" key="4">
    <source>
        <dbReference type="Proteomes" id="UP001595834"/>
    </source>
</evidence>